<feature type="compositionally biased region" description="Polar residues" evidence="1">
    <location>
        <begin position="597"/>
        <end position="606"/>
    </location>
</feature>
<dbReference type="Pfam" id="PF03235">
    <property type="entry name" value="GmrSD_N"/>
    <property type="match status" value="1"/>
</dbReference>
<sequence length="673" mass="75005">MEISATNETQRPFNGHADSNDDALQPSVKHELVDDIDILENRDYHDEGDHDEDDHDEDDYDEDDYDEGVYRPRPQLPKPQVHMRSLASLIMDLESGVIDVDPEYQREVVWTADRMTGLINSLMENYYIPPIILNEKRHVAPDGGRAHKTLVCVDGKQRLSSVRAFVKGMIPCHDHRGEKWWFCDGHGPRRKKLLSEETQKLFLDKDFVAFQFTELSLQQEEDLFARVQMGLQLSAAEKMRASTGPWQELAKLFVVDFPDVYSLMKDRARAKDFQLTLSCFSQIVEVMHPTAANGVPILKTNYAALPKFLSNKSAVDDTIKSHLAGVWTTFMELIEQDPDTFTNSNKYLQGVQTFAPVEMVAVTVLISMYSETRNNQLLLGDIKALREALRERFTDLRLNTPIWKVIWEYIEDLEAIRGAVNGTTVNRNKPEPAKTKPSIPPSVQTPKKTVTVKREKESPTLSSGTSLPKRQRTDPGPPLTQPRNGTVAFREHVPTNTNGTAQPVTQQQTLSNATPIAAIPLSAATLPPKNPGKVMKPSSTASGRRKTQIPGNNASPVSRQESGAFVPSYTDQEWGGIVKSVSPPLRLVSPLVTATQQSIPSASTTPLPAVPRQTNPKKRRSVACPTAEQYDGAIDLTSDTELELERQDLLSSFKGRSVTAKPAQGSEFDSAPM</sequence>
<dbReference type="PANTHER" id="PTHR39639:SF1">
    <property type="entry name" value="DUF262 DOMAIN-CONTAINING PROTEIN"/>
    <property type="match status" value="1"/>
</dbReference>
<feature type="compositionally biased region" description="Polar residues" evidence="1">
    <location>
        <begin position="1"/>
        <end position="12"/>
    </location>
</feature>
<feature type="compositionally biased region" description="Polar residues" evidence="1">
    <location>
        <begin position="459"/>
        <end position="468"/>
    </location>
</feature>
<keyword evidence="4" id="KW-1185">Reference proteome</keyword>
<evidence type="ECO:0000259" key="2">
    <source>
        <dbReference type="Pfam" id="PF03235"/>
    </source>
</evidence>
<reference evidence="3" key="1">
    <citation type="journal article" date="2020" name="Stud. Mycol.">
        <title>101 Dothideomycetes genomes: a test case for predicting lifestyles and emergence of pathogens.</title>
        <authorList>
            <person name="Haridas S."/>
            <person name="Albert R."/>
            <person name="Binder M."/>
            <person name="Bloem J."/>
            <person name="Labutti K."/>
            <person name="Salamov A."/>
            <person name="Andreopoulos B."/>
            <person name="Baker S."/>
            <person name="Barry K."/>
            <person name="Bills G."/>
            <person name="Bluhm B."/>
            <person name="Cannon C."/>
            <person name="Castanera R."/>
            <person name="Culley D."/>
            <person name="Daum C."/>
            <person name="Ezra D."/>
            <person name="Gonzalez J."/>
            <person name="Henrissat B."/>
            <person name="Kuo A."/>
            <person name="Liang C."/>
            <person name="Lipzen A."/>
            <person name="Lutzoni F."/>
            <person name="Magnuson J."/>
            <person name="Mondo S."/>
            <person name="Nolan M."/>
            <person name="Ohm R."/>
            <person name="Pangilinan J."/>
            <person name="Park H.-J."/>
            <person name="Ramirez L."/>
            <person name="Alfaro M."/>
            <person name="Sun H."/>
            <person name="Tritt A."/>
            <person name="Yoshinaga Y."/>
            <person name="Zwiers L.-H."/>
            <person name="Turgeon B."/>
            <person name="Goodwin S."/>
            <person name="Spatafora J."/>
            <person name="Crous P."/>
            <person name="Grigoriev I."/>
        </authorList>
    </citation>
    <scope>NUCLEOTIDE SEQUENCE</scope>
    <source>
        <strain evidence="3">CBS 161.51</strain>
    </source>
</reference>
<feature type="region of interest" description="Disordered" evidence="1">
    <location>
        <begin position="423"/>
        <end position="485"/>
    </location>
</feature>
<dbReference type="PANTHER" id="PTHR39639">
    <property type="entry name" value="CHROMOSOME 16, WHOLE GENOME SHOTGUN SEQUENCE"/>
    <property type="match status" value="1"/>
</dbReference>
<dbReference type="InterPro" id="IPR004919">
    <property type="entry name" value="GmrSD_N"/>
</dbReference>
<organism evidence="3 4">
    <name type="scientific">Clathrospora elynae</name>
    <dbReference type="NCBI Taxonomy" id="706981"/>
    <lineage>
        <taxon>Eukaryota</taxon>
        <taxon>Fungi</taxon>
        <taxon>Dikarya</taxon>
        <taxon>Ascomycota</taxon>
        <taxon>Pezizomycotina</taxon>
        <taxon>Dothideomycetes</taxon>
        <taxon>Pleosporomycetidae</taxon>
        <taxon>Pleosporales</taxon>
        <taxon>Diademaceae</taxon>
        <taxon>Clathrospora</taxon>
    </lineage>
</organism>
<dbReference type="AlphaFoldDB" id="A0A6A5STW2"/>
<accession>A0A6A5STW2</accession>
<evidence type="ECO:0000313" key="4">
    <source>
        <dbReference type="Proteomes" id="UP000800038"/>
    </source>
</evidence>
<name>A0A6A5STW2_9PLEO</name>
<dbReference type="Proteomes" id="UP000800038">
    <property type="component" value="Unassembled WGS sequence"/>
</dbReference>
<feature type="region of interest" description="Disordered" evidence="1">
    <location>
        <begin position="1"/>
        <end position="77"/>
    </location>
</feature>
<evidence type="ECO:0000313" key="3">
    <source>
        <dbReference type="EMBL" id="KAF1941986.1"/>
    </source>
</evidence>
<dbReference type="EMBL" id="ML976040">
    <property type="protein sequence ID" value="KAF1941986.1"/>
    <property type="molecule type" value="Genomic_DNA"/>
</dbReference>
<protein>
    <recommendedName>
        <fullName evidence="2">GmrSD restriction endonucleases N-terminal domain-containing protein</fullName>
    </recommendedName>
</protein>
<feature type="compositionally biased region" description="Basic and acidic residues" evidence="1">
    <location>
        <begin position="28"/>
        <end position="48"/>
    </location>
</feature>
<feature type="region of interest" description="Disordered" evidence="1">
    <location>
        <begin position="597"/>
        <end position="626"/>
    </location>
</feature>
<dbReference type="OrthoDB" id="5419821at2759"/>
<proteinExistence type="predicted"/>
<feature type="domain" description="GmrSD restriction endonucleases N-terminal" evidence="2">
    <location>
        <begin position="99"/>
        <end position="191"/>
    </location>
</feature>
<feature type="compositionally biased region" description="Acidic residues" evidence="1">
    <location>
        <begin position="49"/>
        <end position="67"/>
    </location>
</feature>
<evidence type="ECO:0000256" key="1">
    <source>
        <dbReference type="SAM" id="MobiDB-lite"/>
    </source>
</evidence>
<gene>
    <name evidence="3" type="ORF">EJ02DRAFT_454652</name>
</gene>
<feature type="region of interest" description="Disordered" evidence="1">
    <location>
        <begin position="522"/>
        <end position="564"/>
    </location>
</feature>
<feature type="compositionally biased region" description="Polar residues" evidence="1">
    <location>
        <begin position="549"/>
        <end position="561"/>
    </location>
</feature>